<dbReference type="SUPFAM" id="SSF54593">
    <property type="entry name" value="Glyoxalase/Bleomycin resistance protein/Dihydroxybiphenyl dioxygenase"/>
    <property type="match status" value="1"/>
</dbReference>
<dbReference type="InterPro" id="IPR037523">
    <property type="entry name" value="VOC_core"/>
</dbReference>
<dbReference type="Gene3D" id="3.10.180.10">
    <property type="entry name" value="2,3-Dihydroxybiphenyl 1,2-Dioxygenase, domain 1"/>
    <property type="match status" value="1"/>
</dbReference>
<dbReference type="RefSeq" id="WP_386197071.1">
    <property type="nucleotide sequence ID" value="NZ_JBHSBC010000066.1"/>
</dbReference>
<accession>A0ABV8FDD6</accession>
<dbReference type="EMBL" id="JBHSBC010000066">
    <property type="protein sequence ID" value="MFC3986699.1"/>
    <property type="molecule type" value="Genomic_DNA"/>
</dbReference>
<name>A0ABV8FDD6_9ACTN</name>
<dbReference type="Proteomes" id="UP001595698">
    <property type="component" value="Unassembled WGS sequence"/>
</dbReference>
<proteinExistence type="predicted"/>
<dbReference type="PROSITE" id="PS51819">
    <property type="entry name" value="VOC"/>
    <property type="match status" value="1"/>
</dbReference>
<comment type="caution">
    <text evidence="2">The sequence shown here is derived from an EMBL/GenBank/DDBJ whole genome shotgun (WGS) entry which is preliminary data.</text>
</comment>
<organism evidence="2 3">
    <name type="scientific">Streptosporangium jomthongense</name>
    <dbReference type="NCBI Taxonomy" id="1193683"/>
    <lineage>
        <taxon>Bacteria</taxon>
        <taxon>Bacillati</taxon>
        <taxon>Actinomycetota</taxon>
        <taxon>Actinomycetes</taxon>
        <taxon>Streptosporangiales</taxon>
        <taxon>Streptosporangiaceae</taxon>
        <taxon>Streptosporangium</taxon>
    </lineage>
</organism>
<dbReference type="InterPro" id="IPR029068">
    <property type="entry name" value="Glyas_Bleomycin-R_OHBP_Dase"/>
</dbReference>
<evidence type="ECO:0000313" key="2">
    <source>
        <dbReference type="EMBL" id="MFC3986699.1"/>
    </source>
</evidence>
<sequence>MADYYDAFEISPVPPPGPDATPPEIYRGIYGMPMFVTVPTSDLAASVDFWTRGLGFIDLFTIPGQVTHLRRWAFQDVLLVPTGAPQTPSTVSVSFSCVLSQLDGIAQACTTLVPGCTTGPRQTPWNTVDLEVVTPENTRVILTAARLLELGSDEARNLEAMGIPLPKEGNRAGQTRMTDSSV</sequence>
<reference evidence="3" key="1">
    <citation type="journal article" date="2019" name="Int. J. Syst. Evol. Microbiol.">
        <title>The Global Catalogue of Microorganisms (GCM) 10K type strain sequencing project: providing services to taxonomists for standard genome sequencing and annotation.</title>
        <authorList>
            <consortium name="The Broad Institute Genomics Platform"/>
            <consortium name="The Broad Institute Genome Sequencing Center for Infectious Disease"/>
            <person name="Wu L."/>
            <person name="Ma J."/>
        </authorList>
    </citation>
    <scope>NUCLEOTIDE SEQUENCE [LARGE SCALE GENOMIC DNA]</scope>
    <source>
        <strain evidence="3">TBRC 7912</strain>
    </source>
</reference>
<keyword evidence="3" id="KW-1185">Reference proteome</keyword>
<dbReference type="CDD" id="cd06587">
    <property type="entry name" value="VOC"/>
    <property type="match status" value="1"/>
</dbReference>
<evidence type="ECO:0000313" key="3">
    <source>
        <dbReference type="Proteomes" id="UP001595698"/>
    </source>
</evidence>
<evidence type="ECO:0000259" key="1">
    <source>
        <dbReference type="PROSITE" id="PS51819"/>
    </source>
</evidence>
<gene>
    <name evidence="2" type="ORF">ACFOYY_41680</name>
</gene>
<protein>
    <submittedName>
        <fullName evidence="2">VOC family protein</fullName>
    </submittedName>
</protein>
<feature type="domain" description="VOC" evidence="1">
    <location>
        <begin position="32"/>
        <end position="145"/>
    </location>
</feature>